<evidence type="ECO:0000256" key="5">
    <source>
        <dbReference type="ARBA" id="ARBA00024341"/>
    </source>
</evidence>
<evidence type="ECO:0000256" key="4">
    <source>
        <dbReference type="ARBA" id="ARBA00022860"/>
    </source>
</evidence>
<dbReference type="GO" id="GO:0005737">
    <property type="term" value="C:cytoplasm"/>
    <property type="evidence" value="ECO:0007669"/>
    <property type="project" value="UniProtKB-SubCell"/>
</dbReference>
<keyword evidence="4" id="KW-0112">Calmodulin-binding</keyword>
<evidence type="ECO:0000256" key="6">
    <source>
        <dbReference type="ARBA" id="ARBA00024378"/>
    </source>
</evidence>
<feature type="region of interest" description="Disordered" evidence="7">
    <location>
        <begin position="233"/>
        <end position="263"/>
    </location>
</feature>
<organism evidence="8 9">
    <name type="scientific">Ananas comosus</name>
    <name type="common">Pineapple</name>
    <name type="synonym">Ananas ananas</name>
    <dbReference type="NCBI Taxonomy" id="4615"/>
    <lineage>
        <taxon>Eukaryota</taxon>
        <taxon>Viridiplantae</taxon>
        <taxon>Streptophyta</taxon>
        <taxon>Embryophyta</taxon>
        <taxon>Tracheophyta</taxon>
        <taxon>Spermatophyta</taxon>
        <taxon>Magnoliopsida</taxon>
        <taxon>Liliopsida</taxon>
        <taxon>Poales</taxon>
        <taxon>Bromeliaceae</taxon>
        <taxon>Bromelioideae</taxon>
        <taxon>Ananas</taxon>
    </lineage>
</organism>
<dbReference type="PANTHER" id="PTHR32295">
    <property type="entry name" value="IQ-DOMAIN 5-RELATED"/>
    <property type="match status" value="1"/>
</dbReference>
<keyword evidence="3" id="KW-0677">Repeat</keyword>
<evidence type="ECO:0000256" key="1">
    <source>
        <dbReference type="ARBA" id="ARBA00004496"/>
    </source>
</evidence>
<evidence type="ECO:0000313" key="9">
    <source>
        <dbReference type="Proteomes" id="UP000092600"/>
    </source>
</evidence>
<sequence>MGGSGKWVKSLIGLKKSEKDDQVMSLHNPPISLIKIKFFSHCVRALRREKVSGGGGGRSGKWKLWRSSSGSRSGGQRSASEASDTSSVAADAFNSAVAAVVRAPPKDFRVVKQEWAAIRIQTAFRGFLARRALRALKGIVRLQALVRGRQVRKQAALTLKCMQALVRVQAHVRAHRAQLSAEGQDADDMLENSRSDSDPVKQAEEGWCNSQGTVEEVRTKLQMRQEGAIKRERAKAYALSQQQSRSSRNGRSNTSVNSLKHHETDKNNRNYSWLDRWMATKPWENRLLEQSQIESPDTHYSKCFEEIQEPGSQVSNFSLVKVKRSNISTRVSAKPPPLLRNNRYGAQSASSSDFQYEESSPSSPSICTSTPISGNNLLASERTEEAGHNRPSYMSLTKSVKARQGVCAGKGNTIQRHESRDLQYHKKLPFSSTIDSKSISESDPSVSLKKLNLASLKGRSLTRSLDKENSYSD</sequence>
<protein>
    <submittedName>
        <fullName evidence="8">Protein IQ-DOMAIN 1</fullName>
    </submittedName>
</protein>
<name>A0A199V670_ANACO</name>
<evidence type="ECO:0000256" key="7">
    <source>
        <dbReference type="SAM" id="MobiDB-lite"/>
    </source>
</evidence>
<feature type="compositionally biased region" description="Low complexity" evidence="7">
    <location>
        <begin position="65"/>
        <end position="84"/>
    </location>
</feature>
<dbReference type="EMBL" id="LSRQ01003116">
    <property type="protein sequence ID" value="OAY72386.1"/>
    <property type="molecule type" value="Genomic_DNA"/>
</dbReference>
<dbReference type="CDD" id="cd23767">
    <property type="entry name" value="IQCD"/>
    <property type="match status" value="1"/>
</dbReference>
<comment type="subunit">
    <text evidence="6">Binds to multiple calmodulin (CaM) in the presence of Ca(2+) and CaM-like proteins.</text>
</comment>
<reference evidence="8 9" key="1">
    <citation type="journal article" date="2016" name="DNA Res.">
        <title>The draft genome of MD-2 pineapple using hybrid error correction of long reads.</title>
        <authorList>
            <person name="Redwan R.M."/>
            <person name="Saidin A."/>
            <person name="Kumar S.V."/>
        </authorList>
    </citation>
    <scope>NUCLEOTIDE SEQUENCE [LARGE SCALE GENOMIC DNA]</scope>
    <source>
        <strain evidence="9">cv. MD2</strain>
        <tissue evidence="8">Leaf</tissue>
    </source>
</reference>
<accession>A0A199V670</accession>
<feature type="compositionally biased region" description="Low complexity" evidence="7">
    <location>
        <begin position="240"/>
        <end position="258"/>
    </location>
</feature>
<comment type="caution">
    <text evidence="8">The sequence shown here is derived from an EMBL/GenBank/DDBJ whole genome shotgun (WGS) entry which is preliminary data.</text>
</comment>
<feature type="compositionally biased region" description="Basic and acidic residues" evidence="7">
    <location>
        <begin position="191"/>
        <end position="204"/>
    </location>
</feature>
<dbReference type="AlphaFoldDB" id="A0A199V670"/>
<keyword evidence="2" id="KW-0963">Cytoplasm</keyword>
<dbReference type="GO" id="GO:0005516">
    <property type="term" value="F:calmodulin binding"/>
    <property type="evidence" value="ECO:0007669"/>
    <property type="project" value="UniProtKB-KW"/>
</dbReference>
<proteinExistence type="inferred from homology"/>
<dbReference type="FunFam" id="1.20.5.190:FF:000062">
    <property type="entry name" value="IQ-domain 11"/>
    <property type="match status" value="1"/>
</dbReference>
<dbReference type="STRING" id="4615.A0A199V670"/>
<dbReference type="Proteomes" id="UP000092600">
    <property type="component" value="Unassembled WGS sequence"/>
</dbReference>
<feature type="region of interest" description="Disordered" evidence="7">
    <location>
        <begin position="50"/>
        <end position="84"/>
    </location>
</feature>
<dbReference type="InterPro" id="IPR000048">
    <property type="entry name" value="IQ_motif_EF-hand-BS"/>
</dbReference>
<gene>
    <name evidence="8" type="ORF">ACMD2_21041</name>
</gene>
<evidence type="ECO:0000256" key="3">
    <source>
        <dbReference type="ARBA" id="ARBA00022737"/>
    </source>
</evidence>
<comment type="similarity">
    <text evidence="5">Belongs to the IQD family.</text>
</comment>
<feature type="non-terminal residue" evidence="8">
    <location>
        <position position="473"/>
    </location>
</feature>
<dbReference type="PROSITE" id="PS50096">
    <property type="entry name" value="IQ"/>
    <property type="match status" value="2"/>
</dbReference>
<dbReference type="Pfam" id="PF00612">
    <property type="entry name" value="IQ"/>
    <property type="match status" value="1"/>
</dbReference>
<feature type="region of interest" description="Disordered" evidence="7">
    <location>
        <begin position="179"/>
        <end position="209"/>
    </location>
</feature>
<feature type="region of interest" description="Disordered" evidence="7">
    <location>
        <begin position="331"/>
        <end position="374"/>
    </location>
</feature>
<comment type="subcellular location">
    <subcellularLocation>
        <location evidence="1">Cytoplasm</location>
    </subcellularLocation>
</comment>
<dbReference type="PANTHER" id="PTHR32295:SF95">
    <property type="entry name" value="PROTEIN IQ-DOMAIN 6"/>
    <property type="match status" value="1"/>
</dbReference>
<dbReference type="SMART" id="SM00015">
    <property type="entry name" value="IQ"/>
    <property type="match status" value="2"/>
</dbReference>
<feature type="compositionally biased region" description="Low complexity" evidence="7">
    <location>
        <begin position="359"/>
        <end position="373"/>
    </location>
</feature>
<evidence type="ECO:0000256" key="2">
    <source>
        <dbReference type="ARBA" id="ARBA00022490"/>
    </source>
</evidence>
<feature type="compositionally biased region" description="Polar residues" evidence="7">
    <location>
        <begin position="344"/>
        <end position="358"/>
    </location>
</feature>
<evidence type="ECO:0000313" key="8">
    <source>
        <dbReference type="EMBL" id="OAY72386.1"/>
    </source>
</evidence>